<organism evidence="1 2">
    <name type="scientific">Candidatus Accumulibacter adjunctus</name>
    <dbReference type="NCBI Taxonomy" id="1454001"/>
    <lineage>
        <taxon>Bacteria</taxon>
        <taxon>Pseudomonadati</taxon>
        <taxon>Pseudomonadota</taxon>
        <taxon>Betaproteobacteria</taxon>
        <taxon>Candidatus Accumulibacter</taxon>
    </lineage>
</organism>
<reference evidence="1" key="1">
    <citation type="submission" date="2014-02" db="EMBL/GenBank/DDBJ databases">
        <title>Expanding our view of genomic diversity in Candidatus Accumulibacter clades.</title>
        <authorList>
            <person name="Skennerton C.T."/>
            <person name="Barr J.J."/>
            <person name="Slater F.R."/>
            <person name="Bond P.L."/>
            <person name="Tyson G.W."/>
        </authorList>
    </citation>
    <scope>NUCLEOTIDE SEQUENCE [LARGE SCALE GENOMIC DNA]</scope>
</reference>
<evidence type="ECO:0000313" key="2">
    <source>
        <dbReference type="Proteomes" id="UP000020218"/>
    </source>
</evidence>
<accession>A0A011NTK2</accession>
<dbReference type="STRING" id="1454001.AW08_01511"/>
<comment type="caution">
    <text evidence="1">The sequence shown here is derived from an EMBL/GenBank/DDBJ whole genome shotgun (WGS) entry which is preliminary data.</text>
</comment>
<evidence type="ECO:0000313" key="1">
    <source>
        <dbReference type="EMBL" id="EXI67907.1"/>
    </source>
</evidence>
<dbReference type="AlphaFoldDB" id="A0A011NTK2"/>
<dbReference type="PATRIC" id="fig|1454001.3.peg.1588"/>
<proteinExistence type="predicted"/>
<protein>
    <submittedName>
        <fullName evidence="1">Uncharacterized protein</fullName>
    </submittedName>
</protein>
<dbReference type="Proteomes" id="UP000020218">
    <property type="component" value="Unassembled WGS sequence"/>
</dbReference>
<keyword evidence="2" id="KW-1185">Reference proteome</keyword>
<name>A0A011NTK2_9PROT</name>
<dbReference type="EMBL" id="JFAX01000007">
    <property type="protein sequence ID" value="EXI67907.1"/>
    <property type="molecule type" value="Genomic_DNA"/>
</dbReference>
<gene>
    <name evidence="1" type="ORF">AW08_01511</name>
</gene>
<sequence>MNTLAGTSDRITRVALFGARFLDTATGAPVAEGLRVSLFPTGRPEARADAFVTRGGMFARERIPGFGTLDFGNGVEIVPDLGAGDKTYWEKAAAADRPYVVEVRDRLNRFLPVSFRTTIPTPGPFGTGGPGSGLPEARKLFSAPARLAPPSTAVLRAELREPKSADYPDGRPLKHALFIVECGGKPAGTGIADGDGRAAVMFSYPEPPPTSRGAARNKFCWPISVKVYHARLAAPAADRPSKLPDIEDLLAQEKDSLRLKVFKSLAPDPVEELDVLKLELGQELVLRTSGWSCLFASSSSA</sequence>